<name>A0A2T6ALF6_9FLAO</name>
<sequence length="137" mass="15523">MNIKIEHRNPSVAEYQLLRASTNWEKLTDDAVKKGMEGSLFSVCFTVAGKIACAGRIVGDGAIYFYIQDVIVLPEFQKTGLGDMIMEELESWLKENTSNNSFVGLMASEGVKDFYTRYGYTERPKTRPGMFKMIEKE</sequence>
<keyword evidence="2" id="KW-0808">Transferase</keyword>
<evidence type="ECO:0000259" key="1">
    <source>
        <dbReference type="PROSITE" id="PS51186"/>
    </source>
</evidence>
<dbReference type="SUPFAM" id="SSF55729">
    <property type="entry name" value="Acyl-CoA N-acyltransferases (Nat)"/>
    <property type="match status" value="1"/>
</dbReference>
<dbReference type="PROSITE" id="PS51186">
    <property type="entry name" value="GNAT"/>
    <property type="match status" value="1"/>
</dbReference>
<reference evidence="2 3" key="1">
    <citation type="submission" date="2018-04" db="EMBL/GenBank/DDBJ databases">
        <title>Genomic Encyclopedia of Archaeal and Bacterial Type Strains, Phase II (KMG-II): from individual species to whole genera.</title>
        <authorList>
            <person name="Goeker M."/>
        </authorList>
    </citation>
    <scope>NUCLEOTIDE SEQUENCE [LARGE SCALE GENOMIC DNA]</scope>
    <source>
        <strain evidence="2 3">DSM 23082</strain>
    </source>
</reference>
<accession>A0A2T6ALF6</accession>
<dbReference type="AlphaFoldDB" id="A0A2T6ALF6"/>
<proteinExistence type="predicted"/>
<evidence type="ECO:0000313" key="2">
    <source>
        <dbReference type="EMBL" id="PTX44663.1"/>
    </source>
</evidence>
<organism evidence="2 3">
    <name type="scientific">Christiangramia gaetbulicola</name>
    <dbReference type="NCBI Taxonomy" id="703340"/>
    <lineage>
        <taxon>Bacteria</taxon>
        <taxon>Pseudomonadati</taxon>
        <taxon>Bacteroidota</taxon>
        <taxon>Flavobacteriia</taxon>
        <taxon>Flavobacteriales</taxon>
        <taxon>Flavobacteriaceae</taxon>
        <taxon>Christiangramia</taxon>
    </lineage>
</organism>
<dbReference type="OrthoDB" id="9789605at2"/>
<dbReference type="Gene3D" id="3.40.630.30">
    <property type="match status" value="1"/>
</dbReference>
<dbReference type="Pfam" id="PF13673">
    <property type="entry name" value="Acetyltransf_10"/>
    <property type="match status" value="1"/>
</dbReference>
<feature type="domain" description="N-acetyltransferase" evidence="1">
    <location>
        <begin position="1"/>
        <end position="135"/>
    </location>
</feature>
<keyword evidence="3" id="KW-1185">Reference proteome</keyword>
<dbReference type="EMBL" id="QBKQ01000001">
    <property type="protein sequence ID" value="PTX44663.1"/>
    <property type="molecule type" value="Genomic_DNA"/>
</dbReference>
<dbReference type="Proteomes" id="UP000244174">
    <property type="component" value="Unassembled WGS sequence"/>
</dbReference>
<dbReference type="GO" id="GO:0016747">
    <property type="term" value="F:acyltransferase activity, transferring groups other than amino-acyl groups"/>
    <property type="evidence" value="ECO:0007669"/>
    <property type="project" value="InterPro"/>
</dbReference>
<dbReference type="PANTHER" id="PTHR43233">
    <property type="entry name" value="FAMILY N-ACETYLTRANSFERASE, PUTATIVE (AFU_ORTHOLOGUE AFUA_6G03350)-RELATED"/>
    <property type="match status" value="1"/>
</dbReference>
<dbReference type="PANTHER" id="PTHR43233:SF1">
    <property type="entry name" value="FAMILY N-ACETYLTRANSFERASE, PUTATIVE (AFU_ORTHOLOGUE AFUA_6G03350)-RELATED"/>
    <property type="match status" value="1"/>
</dbReference>
<comment type="caution">
    <text evidence="2">The sequence shown here is derived from an EMBL/GenBank/DDBJ whole genome shotgun (WGS) entry which is preliminary data.</text>
</comment>
<dbReference type="InterPro" id="IPR016181">
    <property type="entry name" value="Acyl_CoA_acyltransferase"/>
</dbReference>
<dbReference type="RefSeq" id="WP_108170598.1">
    <property type="nucleotide sequence ID" value="NZ_QBKQ01000001.1"/>
</dbReference>
<dbReference type="InterPro" id="IPR053144">
    <property type="entry name" value="Acetyltransferase_Butenolide"/>
</dbReference>
<protein>
    <submittedName>
        <fullName evidence="2">Acetyltransferase (GNAT) family protein</fullName>
    </submittedName>
</protein>
<evidence type="ECO:0000313" key="3">
    <source>
        <dbReference type="Proteomes" id="UP000244174"/>
    </source>
</evidence>
<dbReference type="InterPro" id="IPR000182">
    <property type="entry name" value="GNAT_dom"/>
</dbReference>
<gene>
    <name evidence="2" type="ORF">C8P64_0645</name>
</gene>
<dbReference type="CDD" id="cd04301">
    <property type="entry name" value="NAT_SF"/>
    <property type="match status" value="1"/>
</dbReference>